<dbReference type="EMBL" id="CP021781">
    <property type="protein sequence ID" value="AXA33252.1"/>
    <property type="molecule type" value="Genomic_DNA"/>
</dbReference>
<dbReference type="EMBL" id="CP043424">
    <property type="protein sequence ID" value="QIW11478.1"/>
    <property type="molecule type" value="Genomic_DNA"/>
</dbReference>
<feature type="transmembrane region" description="Helical" evidence="1">
    <location>
        <begin position="168"/>
        <end position="189"/>
    </location>
</feature>
<evidence type="ECO:0000313" key="4">
    <source>
        <dbReference type="Proteomes" id="UP000251120"/>
    </source>
</evidence>
<keyword evidence="5" id="KW-1185">Reference proteome</keyword>
<name>A0A2Z4XXR9_9GAMM</name>
<organism evidence="2 4">
    <name type="scientific">Francisella adeliensis</name>
    <dbReference type="NCBI Taxonomy" id="2007306"/>
    <lineage>
        <taxon>Bacteria</taxon>
        <taxon>Pseudomonadati</taxon>
        <taxon>Pseudomonadota</taxon>
        <taxon>Gammaproteobacteria</taxon>
        <taxon>Thiotrichales</taxon>
        <taxon>Francisellaceae</taxon>
        <taxon>Francisella</taxon>
    </lineage>
</organism>
<feature type="transmembrane region" description="Helical" evidence="1">
    <location>
        <begin position="14"/>
        <end position="35"/>
    </location>
</feature>
<feature type="transmembrane region" description="Helical" evidence="1">
    <location>
        <begin position="102"/>
        <end position="122"/>
    </location>
</feature>
<evidence type="ECO:0000313" key="5">
    <source>
        <dbReference type="Proteomes" id="UP000681131"/>
    </source>
</evidence>
<dbReference type="OrthoDB" id="5604164at2"/>
<gene>
    <name evidence="2" type="ORF">CDH04_01910</name>
    <name evidence="3" type="ORF">FZC43_01915</name>
</gene>
<keyword evidence="1" id="KW-0812">Transmembrane</keyword>
<dbReference type="AlphaFoldDB" id="A0A2Z4XXR9"/>
<dbReference type="RefSeq" id="WP_112869425.1">
    <property type="nucleotide sequence ID" value="NZ_CP021781.1"/>
</dbReference>
<feature type="transmembrane region" description="Helical" evidence="1">
    <location>
        <begin position="73"/>
        <end position="90"/>
    </location>
</feature>
<reference evidence="3 5" key="2">
    <citation type="submission" date="2019-08" db="EMBL/GenBank/DDBJ databases">
        <title>Complete genome sequences of Francisella adeliensis (FSC1325 and FSC1326).</title>
        <authorList>
            <person name="Ohrman C."/>
            <person name="Uneklint I."/>
            <person name="Vallesi A."/>
            <person name="Karlsson L."/>
            <person name="Sjodin A."/>
        </authorList>
    </citation>
    <scope>NUCLEOTIDE SEQUENCE [LARGE SCALE GENOMIC DNA]</scope>
    <source>
        <strain evidence="3 5">FSC1325</strain>
    </source>
</reference>
<feature type="transmembrane region" description="Helical" evidence="1">
    <location>
        <begin position="142"/>
        <end position="161"/>
    </location>
</feature>
<accession>A0A2Z4XXR9</accession>
<dbReference type="KEGG" id="fad:CDH04_01910"/>
<evidence type="ECO:0000313" key="2">
    <source>
        <dbReference type="EMBL" id="AXA33252.1"/>
    </source>
</evidence>
<keyword evidence="1" id="KW-0472">Membrane</keyword>
<protein>
    <submittedName>
        <fullName evidence="2">Uncharacterized protein</fullName>
    </submittedName>
</protein>
<dbReference type="Proteomes" id="UP000251120">
    <property type="component" value="Chromosome"/>
</dbReference>
<sequence>MCETQYSLMIADDFIRLILTFFLCSSCVILYFIVVKRKVWDIPFWFCLVGFLSSLAIYGHIVQHIFLQNTFSYDGFISGAAIITILGLLFSKRRYIAFSSTVFSKDSPILFATFIVFGLIYLSTVDYDADCVANVYQLSIDILHIYVYPLLLLFTISAFLYRFTICISAFAICMALSIVHNIVFMFRALTFQHSYNVLVEEMICSSISIVLSVFAILVLTKTKRYIRKERNDSSRN</sequence>
<reference evidence="2 4" key="1">
    <citation type="submission" date="2017-06" db="EMBL/GenBank/DDBJ databases">
        <title>Complete genome of Francisella adeliensis.</title>
        <authorList>
            <person name="Vallesi A."/>
            <person name="Sjodin A."/>
        </authorList>
    </citation>
    <scope>NUCLEOTIDE SEQUENCE [LARGE SCALE GENOMIC DNA]</scope>
    <source>
        <strain evidence="2 4">FDC440</strain>
    </source>
</reference>
<proteinExistence type="predicted"/>
<evidence type="ECO:0000313" key="3">
    <source>
        <dbReference type="EMBL" id="QIW11478.1"/>
    </source>
</evidence>
<evidence type="ECO:0000256" key="1">
    <source>
        <dbReference type="SAM" id="Phobius"/>
    </source>
</evidence>
<keyword evidence="1" id="KW-1133">Transmembrane helix</keyword>
<feature type="transmembrane region" description="Helical" evidence="1">
    <location>
        <begin position="195"/>
        <end position="220"/>
    </location>
</feature>
<dbReference type="Proteomes" id="UP000681131">
    <property type="component" value="Chromosome"/>
</dbReference>
<feature type="transmembrane region" description="Helical" evidence="1">
    <location>
        <begin position="42"/>
        <end position="61"/>
    </location>
</feature>